<protein>
    <submittedName>
        <fullName evidence="2">SUKH-4 family immunity protein</fullName>
    </submittedName>
</protein>
<dbReference type="InterPro" id="IPR025851">
    <property type="entry name" value="SUKH-4"/>
</dbReference>
<comment type="caution">
    <text evidence="2">The sequence shown here is derived from an EMBL/GenBank/DDBJ whole genome shotgun (WGS) entry which is preliminary data.</text>
</comment>
<dbReference type="Proteomes" id="UP000629371">
    <property type="component" value="Unassembled WGS sequence"/>
</dbReference>
<keyword evidence="3" id="KW-1185">Reference proteome</keyword>
<dbReference type="EMBL" id="JAERRI010000044">
    <property type="protein sequence ID" value="MBL1095021.1"/>
    <property type="molecule type" value="Genomic_DNA"/>
</dbReference>
<evidence type="ECO:0000313" key="3">
    <source>
        <dbReference type="Proteomes" id="UP000629371"/>
    </source>
</evidence>
<sequence>MSRDVVLARLTDWLQEPGRHPLTVPVTGPVGSGKTPCVKDAEEAARRFGRCATTQVDCRGLTADDVATRLIDAWGGDERFRRTQHSPLTDAFTRWTKDAEKAVVLLANVQWAGPTVTSTEPRRLIDDVVVPLLRSGRCPVAVVVEVDQEQERAPLPANLDLADVPPLGLPAPSGPPLPELLARIPQLRALAAAEVRDVPLAVWSLLSTALGLDGEPEVLRTVVDTVPHLLTTTADDGTGTEHLAFRADGVRHLVRRQLPLERAEHARITDALTAAAPLEAAAPPPCRAGGPVAAYGFRALPLHCAAAGVLADRAREARFLARVDRHALLTGLALTYPAGIPGDVPALDVHYLEAAGVEPAGHEEWICWLHWAAMNRGATAFAEELARTAGELPWLTRWSRWRPYGLFGPSPVHDEAEADELVGGVAQGIPVVASQLEIDEDDWDTRGGATEPDPDADWYASERLWRLDDGTPMGGAVQVALYYDDDGGVDRAADRSFEPAEEPEDADRFPSPRTPESSTCLVKAAHGVQVHGGSPGGLYALRITDPARVTSKPRWRSRPLLTPHNTSAVWPLPDALRTAGGPPRSWYERAFGPGSCRVASEDELPDGLVHSDTVRFLTEVGLPELDAEFPYLSFDAPRSITQAARPAALPSSAGPGPFYRLGTWLKGELLADGTSGAVHLTEVGDGDADHRLATGLRQVCTLLALTVQRRDSGFTLRAEELDAQHSLATWAKDIDPVAAAHPHWTALLSGHWDDPEVV</sequence>
<evidence type="ECO:0000256" key="1">
    <source>
        <dbReference type="SAM" id="MobiDB-lite"/>
    </source>
</evidence>
<feature type="region of interest" description="Disordered" evidence="1">
    <location>
        <begin position="490"/>
        <end position="517"/>
    </location>
</feature>
<reference evidence="2 3" key="1">
    <citation type="submission" date="2021-01" db="EMBL/GenBank/DDBJ databases">
        <title>WGS of actinomycetes isolated from Thailand.</title>
        <authorList>
            <person name="Thawai C."/>
        </authorList>
    </citation>
    <scope>NUCLEOTIDE SEQUENCE [LARGE SCALE GENOMIC DNA]</scope>
    <source>
        <strain evidence="2 3">CH9-7</strain>
    </source>
</reference>
<proteinExistence type="predicted"/>
<gene>
    <name evidence="2" type="ORF">JK360_37990</name>
</gene>
<dbReference type="RefSeq" id="WP_201811946.1">
    <property type="nucleotide sequence ID" value="NZ_JAERRI010000044.1"/>
</dbReference>
<accession>A0ABS1N550</accession>
<dbReference type="Pfam" id="PF14435">
    <property type="entry name" value="SUKH-4"/>
    <property type="match status" value="1"/>
</dbReference>
<organism evidence="2 3">
    <name type="scientific">Streptomyces siderophoricus</name>
    <dbReference type="NCBI Taxonomy" id="2802281"/>
    <lineage>
        <taxon>Bacteria</taxon>
        <taxon>Bacillati</taxon>
        <taxon>Actinomycetota</taxon>
        <taxon>Actinomycetes</taxon>
        <taxon>Kitasatosporales</taxon>
        <taxon>Streptomycetaceae</taxon>
        <taxon>Streptomyces</taxon>
    </lineage>
</organism>
<name>A0ABS1N550_9ACTN</name>
<evidence type="ECO:0000313" key="2">
    <source>
        <dbReference type="EMBL" id="MBL1095021.1"/>
    </source>
</evidence>